<feature type="domain" description="Tyrosinase copper-binding" evidence="4">
    <location>
        <begin position="83"/>
        <end position="100"/>
    </location>
</feature>
<dbReference type="HOGENOM" id="CLU_487421_0_0_1"/>
<protein>
    <recommendedName>
        <fullName evidence="4 5">Tyrosinase copper-binding domain-containing protein</fullName>
    </recommendedName>
</protein>
<dbReference type="PANTHER" id="PTHR11474">
    <property type="entry name" value="TYROSINASE FAMILY MEMBER"/>
    <property type="match status" value="1"/>
</dbReference>
<dbReference type="SUPFAM" id="SSF48056">
    <property type="entry name" value="Di-copper centre-containing domain"/>
    <property type="match status" value="1"/>
</dbReference>
<dbReference type="Gene3D" id="1.10.1280.10">
    <property type="entry name" value="Di-copper center containing domain from catechol oxidase"/>
    <property type="match status" value="1"/>
</dbReference>
<gene>
    <name evidence="6" type="ORF">BATDEDRAFT_36317</name>
</gene>
<dbReference type="InterPro" id="IPR002227">
    <property type="entry name" value="Tyrosinase_Cu-bd"/>
</dbReference>
<dbReference type="EMBL" id="GL882927">
    <property type="protein sequence ID" value="EGF76035.1"/>
    <property type="molecule type" value="Genomic_DNA"/>
</dbReference>
<dbReference type="STRING" id="684364.F4PFF7"/>
<name>F4PFF7_BATDJ</name>
<reference evidence="6 7" key="1">
    <citation type="submission" date="2009-12" db="EMBL/GenBank/DDBJ databases">
        <title>The draft genome of Batrachochytrium dendrobatidis.</title>
        <authorList>
            <consortium name="US DOE Joint Genome Institute (JGI-PGF)"/>
            <person name="Kuo A."/>
            <person name="Salamov A."/>
            <person name="Schmutz J."/>
            <person name="Lucas S."/>
            <person name="Pitluck S."/>
            <person name="Rosenblum E."/>
            <person name="Stajich J."/>
            <person name="Eisen M."/>
            <person name="Grigoriev I.V."/>
        </authorList>
    </citation>
    <scope>NUCLEOTIDE SEQUENCE [LARGE SCALE GENOMIC DNA]</scope>
    <source>
        <strain evidence="7">JAM81 / FGSC 10211</strain>
    </source>
</reference>
<keyword evidence="3" id="KW-0732">Signal</keyword>
<dbReference type="InterPro" id="IPR008922">
    <property type="entry name" value="Di-copper_centre_dom_sf"/>
</dbReference>
<dbReference type="PANTHER" id="PTHR11474:SF126">
    <property type="entry name" value="TYROSINASE-LIKE PROTEIN TYR-1-RELATED"/>
    <property type="match status" value="1"/>
</dbReference>
<dbReference type="PRINTS" id="PR00092">
    <property type="entry name" value="TYROSINASE"/>
</dbReference>
<dbReference type="PROSITE" id="PS00498">
    <property type="entry name" value="TYROSINASE_2"/>
    <property type="match status" value="1"/>
</dbReference>
<dbReference type="InterPro" id="IPR050316">
    <property type="entry name" value="Tyrosinase/Hemocyanin"/>
</dbReference>
<dbReference type="InParanoid" id="F4PFF7"/>
<keyword evidence="2" id="KW-0186">Copper</keyword>
<sequence>MILTSSFSAILLLITTQYASLVLGQCSSTYMRSEFRQLSEASRQAYLTAVNQLKLRARGGTEPATWNLDQFVESHMSNSGAFHGTAQFLPWHRVYLRYYEEALRQVSKDPNMSVPYWDWTLDASAPASSLILSPNYFGSAGVAPDYCVSGGVAKSWPISYPFTSKCLTRCSSWSALYPPTAVNAILTRSSTYGAFRHDLEAIPHALIHTSGGGSCVDTNNNPAPFTSMASPNDPLFFIHHANVDRLWWRWQVMCPANAELYDEPNTSLSEALTTWNIPVSSAMNIANSRFCYTYSAANTDSVNFSPVCKSPTNSTGPPTPSPVATNNPAAWWFNNLMLQLVPNAPSLASTAAVLAPAPLPIHPVVSVIHKSIPSAVPIKNQHNAAPTTAPTVAVAAPTVAAAAINPDVSKEESNDNTNIDLNLVRRNVGSISVVDVDPNDPGIVSRQESSTSQNTTNVLTVNVRMYVPSPGETTYQPAPYVSIKAPDASDRTDLFNLRFPPAVPDSYLVMCGLDIQRARAAEVRAKHIIDYYNNVQNWTSPVALVEVVKNANGFYISKS</sequence>
<keyword evidence="7" id="KW-1185">Reference proteome</keyword>
<evidence type="ECO:0000313" key="7">
    <source>
        <dbReference type="Proteomes" id="UP000007241"/>
    </source>
</evidence>
<evidence type="ECO:0000259" key="4">
    <source>
        <dbReference type="PROSITE" id="PS00497"/>
    </source>
</evidence>
<evidence type="ECO:0000256" key="2">
    <source>
        <dbReference type="ARBA" id="ARBA00023008"/>
    </source>
</evidence>
<dbReference type="GO" id="GO:0016491">
    <property type="term" value="F:oxidoreductase activity"/>
    <property type="evidence" value="ECO:0007669"/>
    <property type="project" value="InterPro"/>
</dbReference>
<feature type="domain" description="Tyrosinase copper-binding" evidence="5">
    <location>
        <begin position="233"/>
        <end position="244"/>
    </location>
</feature>
<organism evidence="6 7">
    <name type="scientific">Batrachochytrium dendrobatidis (strain JAM81 / FGSC 10211)</name>
    <name type="common">Frog chytrid fungus</name>
    <dbReference type="NCBI Taxonomy" id="684364"/>
    <lineage>
        <taxon>Eukaryota</taxon>
        <taxon>Fungi</taxon>
        <taxon>Fungi incertae sedis</taxon>
        <taxon>Chytridiomycota</taxon>
        <taxon>Chytridiomycota incertae sedis</taxon>
        <taxon>Chytridiomycetes</taxon>
        <taxon>Rhizophydiales</taxon>
        <taxon>Rhizophydiales incertae sedis</taxon>
        <taxon>Batrachochytrium</taxon>
    </lineage>
</organism>
<dbReference type="AlphaFoldDB" id="F4PFF7"/>
<dbReference type="Pfam" id="PF00264">
    <property type="entry name" value="Tyrosinase"/>
    <property type="match status" value="1"/>
</dbReference>
<evidence type="ECO:0000313" key="6">
    <source>
        <dbReference type="EMBL" id="EGF76035.1"/>
    </source>
</evidence>
<proteinExistence type="predicted"/>
<dbReference type="GO" id="GO:0046872">
    <property type="term" value="F:metal ion binding"/>
    <property type="evidence" value="ECO:0007669"/>
    <property type="project" value="UniProtKB-KW"/>
</dbReference>
<evidence type="ECO:0000256" key="1">
    <source>
        <dbReference type="ARBA" id="ARBA00022723"/>
    </source>
</evidence>
<accession>F4PFF7</accession>
<keyword evidence="1" id="KW-0479">Metal-binding</keyword>
<dbReference type="Proteomes" id="UP000007241">
    <property type="component" value="Unassembled WGS sequence"/>
</dbReference>
<evidence type="ECO:0000256" key="3">
    <source>
        <dbReference type="SAM" id="SignalP"/>
    </source>
</evidence>
<dbReference type="RefSeq" id="XP_006683339.1">
    <property type="nucleotide sequence ID" value="XM_006683276.1"/>
</dbReference>
<dbReference type="PROSITE" id="PS00497">
    <property type="entry name" value="TYROSINASE_1"/>
    <property type="match status" value="1"/>
</dbReference>
<feature type="signal peptide" evidence="3">
    <location>
        <begin position="1"/>
        <end position="24"/>
    </location>
</feature>
<dbReference type="GeneID" id="18241047"/>
<evidence type="ECO:0000259" key="5">
    <source>
        <dbReference type="PROSITE" id="PS00498"/>
    </source>
</evidence>
<dbReference type="OrthoDB" id="6132182at2759"/>
<feature type="chain" id="PRO_5003313095" description="Tyrosinase copper-binding domain-containing protein" evidence="3">
    <location>
        <begin position="25"/>
        <end position="559"/>
    </location>
</feature>